<dbReference type="EMBL" id="QRNB01000050">
    <property type="protein sequence ID" value="RHK09599.1"/>
    <property type="molecule type" value="Genomic_DNA"/>
</dbReference>
<comment type="caution">
    <text evidence="1">The sequence shown here is derived from an EMBL/GenBank/DDBJ whole genome shotgun (WGS) entry which is preliminary data.</text>
</comment>
<dbReference type="Proteomes" id="UP000286211">
    <property type="component" value="Unassembled WGS sequence"/>
</dbReference>
<evidence type="ECO:0000313" key="1">
    <source>
        <dbReference type="EMBL" id="RHK09599.1"/>
    </source>
</evidence>
<protein>
    <submittedName>
        <fullName evidence="1">Uncharacterized protein</fullName>
    </submittedName>
</protein>
<evidence type="ECO:0000313" key="2">
    <source>
        <dbReference type="Proteomes" id="UP000286211"/>
    </source>
</evidence>
<organism evidence="1 2">
    <name type="scientific">Segatella copri</name>
    <dbReference type="NCBI Taxonomy" id="165179"/>
    <lineage>
        <taxon>Bacteria</taxon>
        <taxon>Pseudomonadati</taxon>
        <taxon>Bacteroidota</taxon>
        <taxon>Bacteroidia</taxon>
        <taxon>Bacteroidales</taxon>
        <taxon>Prevotellaceae</taxon>
        <taxon>Segatella</taxon>
    </lineage>
</organism>
<sequence>MTQGEYEMRVRRQESFLLAQDGQFLGMLSSNRYQIDSVLNEYGSYGSKYSSTSIFNQYGNYGSRFGQYSAFNPYASNPPQVIYRGQWVGYLSTNTFLQNRIDSHQLIDWIYDNGL</sequence>
<dbReference type="AlphaFoldDB" id="A0A415F1X1"/>
<gene>
    <name evidence="1" type="ORF">DW079_09965</name>
</gene>
<name>A0A415F1X1_9BACT</name>
<accession>A0A415F1X1</accession>
<reference evidence="1 2" key="1">
    <citation type="submission" date="2018-08" db="EMBL/GenBank/DDBJ databases">
        <title>A genome reference for cultivated species of the human gut microbiota.</title>
        <authorList>
            <person name="Zou Y."/>
            <person name="Xue W."/>
            <person name="Luo G."/>
        </authorList>
    </citation>
    <scope>NUCLEOTIDE SEQUENCE [LARGE SCALE GENOMIC DNA]</scope>
    <source>
        <strain evidence="1 2">AF46-2NS</strain>
    </source>
</reference>
<proteinExistence type="predicted"/>